<dbReference type="AlphaFoldDB" id="A0A1K1Q8L7"/>
<dbReference type="Proteomes" id="UP000183788">
    <property type="component" value="Unassembled WGS sequence"/>
</dbReference>
<name>A0A1K1Q8L7_9BACT</name>
<evidence type="ECO:0000313" key="3">
    <source>
        <dbReference type="Proteomes" id="UP000183788"/>
    </source>
</evidence>
<evidence type="ECO:0000313" key="4">
    <source>
        <dbReference type="Proteomes" id="UP001326715"/>
    </source>
</evidence>
<dbReference type="GO" id="GO:0032259">
    <property type="term" value="P:methylation"/>
    <property type="evidence" value="ECO:0007669"/>
    <property type="project" value="UniProtKB-KW"/>
</dbReference>
<keyword evidence="4" id="KW-1185">Reference proteome</keyword>
<keyword evidence="1" id="KW-0489">Methyltransferase</keyword>
<dbReference type="InterPro" id="IPR029063">
    <property type="entry name" value="SAM-dependent_MTases_sf"/>
</dbReference>
<accession>A0A1K1Q8L7</accession>
<reference evidence="2 4" key="2">
    <citation type="submission" date="2023-11" db="EMBL/GenBank/DDBJ databases">
        <title>MicrobeMod: A computational toolkit for identifying prokaryotic methylation and restriction-modification with nanopore sequencing.</title>
        <authorList>
            <person name="Crits-Christoph A."/>
            <person name="Kang S.C."/>
            <person name="Lee H."/>
            <person name="Ostrov N."/>
        </authorList>
    </citation>
    <scope>NUCLEOTIDE SEQUENCE [LARGE SCALE GENOMIC DNA]</scope>
    <source>
        <strain evidence="2 4">ATCC 23090</strain>
    </source>
</reference>
<dbReference type="SUPFAM" id="SSF53335">
    <property type="entry name" value="S-adenosyl-L-methionine-dependent methyltransferases"/>
    <property type="match status" value="1"/>
</dbReference>
<proteinExistence type="predicted"/>
<gene>
    <name evidence="1" type="ORF">SAMN05661012_02535</name>
    <name evidence="2" type="ORF">SR876_17030</name>
</gene>
<dbReference type="Gene3D" id="3.40.50.150">
    <property type="entry name" value="Vaccinia Virus protein VP39"/>
    <property type="match status" value="1"/>
</dbReference>
<dbReference type="Pfam" id="PF13489">
    <property type="entry name" value="Methyltransf_23"/>
    <property type="match status" value="1"/>
</dbReference>
<dbReference type="OrthoDB" id="517270at2"/>
<dbReference type="Proteomes" id="UP001326715">
    <property type="component" value="Chromosome"/>
</dbReference>
<dbReference type="GO" id="GO:0008168">
    <property type="term" value="F:methyltransferase activity"/>
    <property type="evidence" value="ECO:0007669"/>
    <property type="project" value="UniProtKB-KW"/>
</dbReference>
<reference evidence="1 3" key="1">
    <citation type="submission" date="2016-11" db="EMBL/GenBank/DDBJ databases">
        <authorList>
            <person name="Jaros S."/>
            <person name="Januszkiewicz K."/>
            <person name="Wedrychowicz H."/>
        </authorList>
    </citation>
    <scope>NUCLEOTIDE SEQUENCE [LARGE SCALE GENOMIC DNA]</scope>
    <source>
        <strain evidence="1 3">DSM 784</strain>
    </source>
</reference>
<evidence type="ECO:0000313" key="2">
    <source>
        <dbReference type="EMBL" id="WQG86644.1"/>
    </source>
</evidence>
<dbReference type="EMBL" id="CP140154">
    <property type="protein sequence ID" value="WQG86644.1"/>
    <property type="molecule type" value="Genomic_DNA"/>
</dbReference>
<dbReference type="STRING" id="1004.SAMN05661012_02535"/>
<protein>
    <submittedName>
        <fullName evidence="1">Methyltransferase domain-containing protein</fullName>
    </submittedName>
</protein>
<keyword evidence="1" id="KW-0808">Transferase</keyword>
<sequence>MKLLSETELIWSPIVANNRMNRKRVANGVNSYEKELFFNPSKYLDDLLARQGAVKWLDLCCGEGNALIQYASGLSVQDGITLKGIDLVDQFQEIPATVNCLEFEVRSLVDWISFEQYDLITCVHGIHYVGDKLQVLVHALSALQPQGIFIANIDPNNIQGVDIKKLFADNAIDYHARRKLLTCTGSRHIPITWTYTGADDQTGPNYTGQEAVTSYYR</sequence>
<dbReference type="RefSeq" id="WP_072360504.1">
    <property type="nucleotide sequence ID" value="NZ_CBHWAX010000030.1"/>
</dbReference>
<dbReference type="EMBL" id="FPIZ01000007">
    <property type="protein sequence ID" value="SFW56084.1"/>
    <property type="molecule type" value="Genomic_DNA"/>
</dbReference>
<evidence type="ECO:0000313" key="1">
    <source>
        <dbReference type="EMBL" id="SFW56084.1"/>
    </source>
</evidence>
<organism evidence="1 3">
    <name type="scientific">Chitinophaga sancti</name>
    <dbReference type="NCBI Taxonomy" id="1004"/>
    <lineage>
        <taxon>Bacteria</taxon>
        <taxon>Pseudomonadati</taxon>
        <taxon>Bacteroidota</taxon>
        <taxon>Chitinophagia</taxon>
        <taxon>Chitinophagales</taxon>
        <taxon>Chitinophagaceae</taxon>
        <taxon>Chitinophaga</taxon>
    </lineage>
</organism>